<proteinExistence type="predicted"/>
<sequence length="121" mass="13064">MTVSWLNRARKVKDPEAVAAIMSALREAHGDNVARAFLADGVSLAALVDAVFSLPIKNSVAVRAIARAFESGDFVISPDIGPLWHVKYVCSHPGSMTVVDLVVLTPERTFTSTEISMRLRG</sequence>
<dbReference type="Proteomes" id="UP000468531">
    <property type="component" value="Unassembled WGS sequence"/>
</dbReference>
<evidence type="ECO:0000313" key="1">
    <source>
        <dbReference type="EMBL" id="NEU95292.1"/>
    </source>
</evidence>
<accession>A0A6P1BCR8</accession>
<comment type="caution">
    <text evidence="1">The sequence shown here is derived from an EMBL/GenBank/DDBJ whole genome shotgun (WGS) entry which is preliminary data.</text>
</comment>
<evidence type="ECO:0000313" key="2">
    <source>
        <dbReference type="Proteomes" id="UP000468531"/>
    </source>
</evidence>
<gene>
    <name evidence="1" type="ORF">FNJ47_05475</name>
</gene>
<protein>
    <submittedName>
        <fullName evidence="1">Uncharacterized protein</fullName>
    </submittedName>
</protein>
<organism evidence="1 2">
    <name type="scientific">Bradyrhizobium uaiense</name>
    <dbReference type="NCBI Taxonomy" id="2594946"/>
    <lineage>
        <taxon>Bacteria</taxon>
        <taxon>Pseudomonadati</taxon>
        <taxon>Pseudomonadota</taxon>
        <taxon>Alphaproteobacteria</taxon>
        <taxon>Hyphomicrobiales</taxon>
        <taxon>Nitrobacteraceae</taxon>
        <taxon>Bradyrhizobium</taxon>
    </lineage>
</organism>
<dbReference type="EMBL" id="VKHP01000012">
    <property type="protein sequence ID" value="NEU95292.1"/>
    <property type="molecule type" value="Genomic_DNA"/>
</dbReference>
<keyword evidence="2" id="KW-1185">Reference proteome</keyword>
<reference evidence="1 2" key="1">
    <citation type="journal article" date="2020" name="Arch. Microbiol.">
        <title>Bradyrhizobium uaiense sp. nov., a new highly efficient cowpea symbiont.</title>
        <authorList>
            <person name="Cabral Michel D."/>
            <person name="Azarias Guimaraes A."/>
            <person name="Martins da Costa E."/>
            <person name="Soares de Carvalho T."/>
            <person name="Balsanelli E."/>
            <person name="Willems A."/>
            <person name="Maltempi de Souza E."/>
            <person name="de Souza Moreira F.M."/>
        </authorList>
    </citation>
    <scope>NUCLEOTIDE SEQUENCE [LARGE SCALE GENOMIC DNA]</scope>
    <source>
        <strain evidence="1 2">UFLA 03-164</strain>
    </source>
</reference>
<name>A0A6P1BCR8_9BRAD</name>
<dbReference type="AlphaFoldDB" id="A0A6P1BCR8"/>